<dbReference type="InParanoid" id="A0A2N3NIS5"/>
<reference evidence="3 4" key="1">
    <citation type="journal article" date="2017" name="G3 (Bethesda)">
        <title>First Draft Genome Sequence of the Pathogenic Fungus Lomentospora prolificans (Formerly Scedosporium prolificans).</title>
        <authorList>
            <person name="Luo R."/>
            <person name="Zimin A."/>
            <person name="Workman R."/>
            <person name="Fan Y."/>
            <person name="Pertea G."/>
            <person name="Grossman N."/>
            <person name="Wear M.P."/>
            <person name="Jia B."/>
            <person name="Miller H."/>
            <person name="Casadevall A."/>
            <person name="Timp W."/>
            <person name="Zhang S.X."/>
            <person name="Salzberg S.L."/>
        </authorList>
    </citation>
    <scope>NUCLEOTIDE SEQUENCE [LARGE SCALE GENOMIC DNA]</scope>
    <source>
        <strain evidence="3 4">JHH-5317</strain>
    </source>
</reference>
<dbReference type="Gene3D" id="2.170.270.10">
    <property type="entry name" value="SET domain"/>
    <property type="match status" value="1"/>
</dbReference>
<gene>
    <name evidence="3" type="ORF">jhhlp_001659</name>
</gene>
<dbReference type="AlphaFoldDB" id="A0A2N3NIS5"/>
<dbReference type="InterPro" id="IPR011990">
    <property type="entry name" value="TPR-like_helical_dom_sf"/>
</dbReference>
<accession>A0A2N3NIS5</accession>
<dbReference type="InterPro" id="IPR001214">
    <property type="entry name" value="SET_dom"/>
</dbReference>
<dbReference type="OrthoDB" id="438641at2759"/>
<dbReference type="EMBL" id="NLAX01000004">
    <property type="protein sequence ID" value="PKS12359.1"/>
    <property type="molecule type" value="Genomic_DNA"/>
</dbReference>
<evidence type="ECO:0000313" key="3">
    <source>
        <dbReference type="EMBL" id="PKS12359.1"/>
    </source>
</evidence>
<dbReference type="PANTHER" id="PTHR47332:SF6">
    <property type="entry name" value="SET DOMAIN-CONTAINING PROTEIN"/>
    <property type="match status" value="1"/>
</dbReference>
<dbReference type="Pfam" id="PF00856">
    <property type="entry name" value="SET"/>
    <property type="match status" value="1"/>
</dbReference>
<feature type="domain" description="SET" evidence="2">
    <location>
        <begin position="143"/>
        <end position="289"/>
    </location>
</feature>
<dbReference type="Gene3D" id="1.25.40.10">
    <property type="entry name" value="Tetratricopeptide repeat domain"/>
    <property type="match status" value="1"/>
</dbReference>
<protein>
    <recommendedName>
        <fullName evidence="2">SET domain-containing protein</fullName>
    </recommendedName>
</protein>
<keyword evidence="1" id="KW-0732">Signal</keyword>
<comment type="caution">
    <text evidence="3">The sequence shown here is derived from an EMBL/GenBank/DDBJ whole genome shotgun (WGS) entry which is preliminary data.</text>
</comment>
<dbReference type="SMART" id="SM00317">
    <property type="entry name" value="SET"/>
    <property type="match status" value="1"/>
</dbReference>
<evidence type="ECO:0000313" key="4">
    <source>
        <dbReference type="Proteomes" id="UP000233524"/>
    </source>
</evidence>
<feature type="signal peptide" evidence="1">
    <location>
        <begin position="1"/>
        <end position="26"/>
    </location>
</feature>
<dbReference type="PANTHER" id="PTHR47332">
    <property type="entry name" value="SET DOMAIN-CONTAINING PROTEIN 5"/>
    <property type="match status" value="1"/>
</dbReference>
<keyword evidence="4" id="KW-1185">Reference proteome</keyword>
<feature type="chain" id="PRO_5014625988" description="SET domain-containing protein" evidence="1">
    <location>
        <begin position="27"/>
        <end position="429"/>
    </location>
</feature>
<dbReference type="STRING" id="41688.A0A2N3NIS5"/>
<dbReference type="PROSITE" id="PS50280">
    <property type="entry name" value="SET"/>
    <property type="match status" value="1"/>
</dbReference>
<dbReference type="VEuPathDB" id="FungiDB:jhhlp_001659"/>
<organism evidence="3 4">
    <name type="scientific">Lomentospora prolificans</name>
    <dbReference type="NCBI Taxonomy" id="41688"/>
    <lineage>
        <taxon>Eukaryota</taxon>
        <taxon>Fungi</taxon>
        <taxon>Dikarya</taxon>
        <taxon>Ascomycota</taxon>
        <taxon>Pezizomycotina</taxon>
        <taxon>Sordariomycetes</taxon>
        <taxon>Hypocreomycetidae</taxon>
        <taxon>Microascales</taxon>
        <taxon>Microascaceae</taxon>
        <taxon>Lomentospora</taxon>
    </lineage>
</organism>
<evidence type="ECO:0000256" key="1">
    <source>
        <dbReference type="SAM" id="SignalP"/>
    </source>
</evidence>
<dbReference type="Proteomes" id="UP000233524">
    <property type="component" value="Unassembled WGS sequence"/>
</dbReference>
<dbReference type="InterPro" id="IPR053185">
    <property type="entry name" value="SET_domain_protein"/>
</dbReference>
<proteinExistence type="predicted"/>
<evidence type="ECO:0000259" key="2">
    <source>
        <dbReference type="PROSITE" id="PS50280"/>
    </source>
</evidence>
<dbReference type="InterPro" id="IPR046341">
    <property type="entry name" value="SET_dom_sf"/>
</dbReference>
<name>A0A2N3NIS5_9PEZI</name>
<dbReference type="SUPFAM" id="SSF82199">
    <property type="entry name" value="SET domain"/>
    <property type="match status" value="1"/>
</dbReference>
<sequence length="429" mass="47040">MRLQNPLASPGGIGIVSLTSLCLALASTSSAGASFTIKTSDICPKKDTSALLSPPASHSACPPLVDVDATVDPHLPWSQPFRCTERRKPEPYCVFAASHIGQLGVSILTTPRIASNLAPVIHSLYDSLFPAAPLVRKPRLHPPPGRLARIEGKGIGAVATQHIAAGETFIVDYAALVLHADYPRVTREDERLALLDYAVDRLVGPGPSAVRALSRSGLSKHLLEDVVQTNVFTREYEGENHHVLYPIVSRINHSCKPNSFLRYSTHGLTVGIAAFHDIQPGEEITISYISPVDTTENRRHRLQSHWGFTCTCPLCTSHTTDSDTARTKLRYIRAAANKAISVRDLDRAVSYLEELVRVIREEDMPSLLADPYEALAQVLWVRGEKEEATRYAGLLVDVEDEYGRLEVRDRETALEKVLRGLGPLGGEKK</sequence>
<dbReference type="CDD" id="cd20071">
    <property type="entry name" value="SET_SMYD"/>
    <property type="match status" value="1"/>
</dbReference>